<name>A0A0G4GZ65_9ALVE</name>
<protein>
    <submittedName>
        <fullName evidence="2">Uncharacterized protein</fullName>
    </submittedName>
</protein>
<proteinExistence type="predicted"/>
<dbReference type="AlphaFoldDB" id="A0A0G4GZ65"/>
<evidence type="ECO:0000313" key="2">
    <source>
        <dbReference type="EMBL" id="CEM36492.1"/>
    </source>
</evidence>
<organism evidence="2">
    <name type="scientific">Chromera velia CCMP2878</name>
    <dbReference type="NCBI Taxonomy" id="1169474"/>
    <lineage>
        <taxon>Eukaryota</taxon>
        <taxon>Sar</taxon>
        <taxon>Alveolata</taxon>
        <taxon>Colpodellida</taxon>
        <taxon>Chromeraceae</taxon>
        <taxon>Chromera</taxon>
    </lineage>
</organism>
<sequence>MVEVLVRRIVLAIDFITGSPSGLVPSADSSDRPLSEPQSPSLATLESEKLNEESFAVSLDPVLSTPSDCPYKIPVAKRITGEEKVFVIGNTCGTDLVDQKMNVNGGVAIKELGQVEALAFTSVLTNKFAKMIAEEIREAKKKERR</sequence>
<dbReference type="EMBL" id="CDMZ01001709">
    <property type="protein sequence ID" value="CEM36492.1"/>
    <property type="molecule type" value="Genomic_DNA"/>
</dbReference>
<evidence type="ECO:0000256" key="1">
    <source>
        <dbReference type="SAM" id="MobiDB-lite"/>
    </source>
</evidence>
<dbReference type="VEuPathDB" id="CryptoDB:Cvel_24009"/>
<gene>
    <name evidence="2" type="ORF">Cvel_24009</name>
</gene>
<feature type="region of interest" description="Disordered" evidence="1">
    <location>
        <begin position="23"/>
        <end position="45"/>
    </location>
</feature>
<accession>A0A0G4GZ65</accession>
<reference evidence="2" key="1">
    <citation type="submission" date="2014-11" db="EMBL/GenBank/DDBJ databases">
        <authorList>
            <person name="Otto D Thomas"/>
            <person name="Naeem Raeece"/>
        </authorList>
    </citation>
    <scope>NUCLEOTIDE SEQUENCE</scope>
</reference>